<dbReference type="GO" id="GO:0016987">
    <property type="term" value="F:sigma factor activity"/>
    <property type="evidence" value="ECO:0007669"/>
    <property type="project" value="InterPro"/>
</dbReference>
<dbReference type="Pfam" id="PF08281">
    <property type="entry name" value="Sigma70_r4_2"/>
    <property type="match status" value="1"/>
</dbReference>
<evidence type="ECO:0000313" key="4">
    <source>
        <dbReference type="EMBL" id="AGI74159.1"/>
    </source>
</evidence>
<reference evidence="4 5" key="1">
    <citation type="journal article" date="2013" name="PLoS ONE">
        <title>Poles Apart: Arctic and Antarctic Octadecabacter strains Share High Genome Plasticity and a New Type of Xanthorhodopsin.</title>
        <authorList>
            <person name="Vollmers J."/>
            <person name="Voget S."/>
            <person name="Dietrich S."/>
            <person name="Gollnow K."/>
            <person name="Smits M."/>
            <person name="Meyer K."/>
            <person name="Brinkhoff T."/>
            <person name="Simon M."/>
            <person name="Daniel R."/>
        </authorList>
    </citation>
    <scope>NUCLEOTIDE SEQUENCE [LARGE SCALE GENOMIC DNA]</scope>
    <source>
        <strain evidence="4 5">238</strain>
    </source>
</reference>
<dbReference type="PANTHER" id="PTHR47756:SF2">
    <property type="entry name" value="BLL6612 PROTEIN"/>
    <property type="match status" value="1"/>
</dbReference>
<evidence type="ECO:0000259" key="2">
    <source>
        <dbReference type="Pfam" id="PF08281"/>
    </source>
</evidence>
<feature type="domain" description="RNA polymerase sigma-70 region 2" evidence="1">
    <location>
        <begin position="22"/>
        <end position="80"/>
    </location>
</feature>
<dbReference type="RefSeq" id="WP_015497125.1">
    <property type="nucleotide sequence ID" value="NC_020908.1"/>
</dbReference>
<feature type="domain" description="DUF6596" evidence="3">
    <location>
        <begin position="183"/>
        <end position="275"/>
    </location>
</feature>
<dbReference type="SUPFAM" id="SSF88659">
    <property type="entry name" value="Sigma3 and sigma4 domains of RNA polymerase sigma factors"/>
    <property type="match status" value="1"/>
</dbReference>
<dbReference type="Pfam" id="PF20239">
    <property type="entry name" value="DUF6596"/>
    <property type="match status" value="1"/>
</dbReference>
<dbReference type="InterPro" id="IPR013325">
    <property type="entry name" value="RNA_pol_sigma_r2"/>
</dbReference>
<dbReference type="HOGENOM" id="CLU_035311_1_0_5"/>
<dbReference type="Pfam" id="PF04542">
    <property type="entry name" value="Sigma70_r2"/>
    <property type="match status" value="1"/>
</dbReference>
<evidence type="ECO:0000259" key="1">
    <source>
        <dbReference type="Pfam" id="PF04542"/>
    </source>
</evidence>
<keyword evidence="5" id="KW-1185">Reference proteome</keyword>
<dbReference type="InterPro" id="IPR013324">
    <property type="entry name" value="RNA_pol_sigma_r3/r4-like"/>
</dbReference>
<name>M9RNH1_9RHOB</name>
<accession>M9RNH1</accession>
<dbReference type="PANTHER" id="PTHR47756">
    <property type="entry name" value="BLL6612 PROTEIN-RELATED"/>
    <property type="match status" value="1"/>
</dbReference>
<evidence type="ECO:0000313" key="5">
    <source>
        <dbReference type="Proteomes" id="UP000004688"/>
    </source>
</evidence>
<proteinExistence type="predicted"/>
<dbReference type="EMBL" id="CP003742">
    <property type="protein sequence ID" value="AGI74159.1"/>
    <property type="molecule type" value="Genomic_DNA"/>
</dbReference>
<dbReference type="eggNOG" id="COG4941">
    <property type="taxonomic scope" value="Bacteria"/>
</dbReference>
<evidence type="ECO:0000259" key="3">
    <source>
        <dbReference type="Pfam" id="PF20239"/>
    </source>
</evidence>
<dbReference type="InterPro" id="IPR046531">
    <property type="entry name" value="DUF6596"/>
</dbReference>
<protein>
    <submittedName>
        <fullName evidence="4">RNA-polymerase sigma factor</fullName>
    </submittedName>
</protein>
<dbReference type="Proteomes" id="UP000004688">
    <property type="component" value="Chromosome"/>
</dbReference>
<dbReference type="GO" id="GO:0003677">
    <property type="term" value="F:DNA binding"/>
    <property type="evidence" value="ECO:0007669"/>
    <property type="project" value="InterPro"/>
</dbReference>
<dbReference type="SUPFAM" id="SSF88946">
    <property type="entry name" value="Sigma2 domain of RNA polymerase sigma factors"/>
    <property type="match status" value="1"/>
</dbReference>
<dbReference type="OrthoDB" id="9780299at2"/>
<dbReference type="AlphaFoldDB" id="M9RNH1"/>
<gene>
    <name evidence="4" type="ORF">OA238_c42520</name>
</gene>
<dbReference type="KEGG" id="oar:OA238_c42520"/>
<dbReference type="Gene3D" id="1.10.1740.10">
    <property type="match status" value="1"/>
</dbReference>
<sequence>MLPPRSLDRAIERCVREEWGRILASLVKRLGDFQLAEDCLQDAVLVAMNTWAVKGLPKSPAGWLISVAWRKAIDRIRRSANFASKQGEIAYLMELDRVAEDKVEGFGDERLKMIFTCCHPALEEKTRVALTLRTLGGLSTEEIAMAFLDNVDAMSARLTRAKKKISATGIPYRVPEPNELAERLSSVLKVIYLIFNKGIERGDLSGEAIRLGRIIFDFMPEEPEVAGLLALMLIHDARRAARLDMTGAFVPLDAQNRSRWNWTKIEEGVALLRLAWGRGRIGPFQLQAAIHAVHGQAADWDETDWPEIVALYEVLYRAQPSPVVRINQSVAVSYAISVARGLAMLDEVAAGGALDRYQPYWAARADFLGRLGEAQLAKKSFEHAIELSENEPEREFLRCKASQLAARLVKPTS</sequence>
<organism evidence="4 5">
    <name type="scientific">Octadecabacter arcticus 238</name>
    <dbReference type="NCBI Taxonomy" id="391616"/>
    <lineage>
        <taxon>Bacteria</taxon>
        <taxon>Pseudomonadati</taxon>
        <taxon>Pseudomonadota</taxon>
        <taxon>Alphaproteobacteria</taxon>
        <taxon>Rhodobacterales</taxon>
        <taxon>Roseobacteraceae</taxon>
        <taxon>Octadecabacter</taxon>
    </lineage>
</organism>
<feature type="domain" description="RNA polymerase sigma factor 70 region 4 type 2" evidence="2">
    <location>
        <begin position="114"/>
        <end position="165"/>
    </location>
</feature>
<dbReference type="GO" id="GO:0006352">
    <property type="term" value="P:DNA-templated transcription initiation"/>
    <property type="evidence" value="ECO:0007669"/>
    <property type="project" value="InterPro"/>
</dbReference>
<dbReference type="InterPro" id="IPR013249">
    <property type="entry name" value="RNA_pol_sigma70_r4_t2"/>
</dbReference>
<dbReference type="InterPro" id="IPR007627">
    <property type="entry name" value="RNA_pol_sigma70_r2"/>
</dbReference>
<dbReference type="STRING" id="391616.OA238_c42520"/>